<keyword evidence="3" id="KW-1185">Reference proteome</keyword>
<proteinExistence type="predicted"/>
<protein>
    <submittedName>
        <fullName evidence="2">Glutaminase A</fullName>
    </submittedName>
</protein>
<evidence type="ECO:0000259" key="1">
    <source>
        <dbReference type="Pfam" id="PF17168"/>
    </source>
</evidence>
<dbReference type="InterPro" id="IPR033433">
    <property type="entry name" value="GtaA_N"/>
</dbReference>
<dbReference type="Pfam" id="PF17168">
    <property type="entry name" value="DUF5127"/>
    <property type="match status" value="1"/>
</dbReference>
<dbReference type="STRING" id="212602.A0A420HVR3"/>
<comment type="caution">
    <text evidence="2">The sequence shown here is derived from an EMBL/GenBank/DDBJ whole genome shotgun (WGS) entry which is preliminary data.</text>
</comment>
<accession>A0A420HVR3</accession>
<dbReference type="OrthoDB" id="431715at2759"/>
<dbReference type="InterPro" id="IPR052743">
    <property type="entry name" value="Glutaminase_GtaA"/>
</dbReference>
<name>A0A420HVR3_9PEZI</name>
<dbReference type="PANTHER" id="PTHR31987">
    <property type="entry name" value="GLUTAMINASE A-RELATED"/>
    <property type="match status" value="1"/>
</dbReference>
<reference evidence="2 3" key="1">
    <citation type="journal article" date="2018" name="BMC Genomics">
        <title>Comparative genome analyses reveal sequence features reflecting distinct modes of host-adaptation between dicot and monocot powdery mildew.</title>
        <authorList>
            <person name="Wu Y."/>
            <person name="Ma X."/>
            <person name="Pan Z."/>
            <person name="Kale S.D."/>
            <person name="Song Y."/>
            <person name="King H."/>
            <person name="Zhang Q."/>
            <person name="Presley C."/>
            <person name="Deng X."/>
            <person name="Wei C.I."/>
            <person name="Xiao S."/>
        </authorList>
    </citation>
    <scope>NUCLEOTIDE SEQUENCE [LARGE SCALE GENOMIC DNA]</scope>
    <source>
        <strain evidence="2">UMSG2</strain>
    </source>
</reference>
<evidence type="ECO:0000313" key="2">
    <source>
        <dbReference type="EMBL" id="RKF61543.1"/>
    </source>
</evidence>
<organism evidence="2 3">
    <name type="scientific">Erysiphe neolycopersici</name>
    <dbReference type="NCBI Taxonomy" id="212602"/>
    <lineage>
        <taxon>Eukaryota</taxon>
        <taxon>Fungi</taxon>
        <taxon>Dikarya</taxon>
        <taxon>Ascomycota</taxon>
        <taxon>Pezizomycotina</taxon>
        <taxon>Leotiomycetes</taxon>
        <taxon>Erysiphales</taxon>
        <taxon>Erysiphaceae</taxon>
        <taxon>Erysiphe</taxon>
    </lineage>
</organism>
<evidence type="ECO:0000313" key="3">
    <source>
        <dbReference type="Proteomes" id="UP000286134"/>
    </source>
</evidence>
<dbReference type="AlphaFoldDB" id="A0A420HVR3"/>
<dbReference type="PANTHER" id="PTHR31987:SF1">
    <property type="entry name" value="GLUTAMINASE A"/>
    <property type="match status" value="1"/>
</dbReference>
<gene>
    <name evidence="2" type="ORF">OnM2_041027</name>
</gene>
<dbReference type="Proteomes" id="UP000286134">
    <property type="component" value="Unassembled WGS sequence"/>
</dbReference>
<feature type="domain" description="Glutaminase A N-terminal" evidence="1">
    <location>
        <begin position="115"/>
        <end position="178"/>
    </location>
</feature>
<dbReference type="EMBL" id="MCFK01004116">
    <property type="protein sequence ID" value="RKF61543.1"/>
    <property type="molecule type" value="Genomic_DNA"/>
</dbReference>
<sequence length="197" mass="21863">MDPLFKLINSWKYDCILFSTLIMWYSSGSMFLPARPPAIPLAVRSPYMNTWLNVGANGGNLSGSWPSSPARASQGTNNAVTAWTGLIQVDGVVFTWMGSPGGTNVEQESFEYTSTRSTFIMNVDQKIYMNVTFISPINPLDYKRQSIIGTYLEVTLASLDGAMHAVRLYADISAGINSAQFYLEKSSYTKKRDHRMG</sequence>